<accession>A0A090TDE2</accession>
<sequence>MRNLLLIFTALLLPVSASYAGISIKGDNLELSEDCISYESDRVRIESEECENKHHKKKDNRSAHGKKNPGKGHDKKK</sequence>
<evidence type="ECO:0000256" key="1">
    <source>
        <dbReference type="SAM" id="MobiDB-lite"/>
    </source>
</evidence>
<evidence type="ECO:0000256" key="2">
    <source>
        <dbReference type="SAM" id="SignalP"/>
    </source>
</evidence>
<dbReference type="EMBL" id="BBMT01000012">
    <property type="protein sequence ID" value="GAL36804.1"/>
    <property type="molecule type" value="Genomic_DNA"/>
</dbReference>
<protein>
    <submittedName>
        <fullName evidence="3">Putative CG2 omega domain</fullName>
    </submittedName>
</protein>
<gene>
    <name evidence="3" type="ORF">JCM19240_2873</name>
</gene>
<feature type="region of interest" description="Disordered" evidence="1">
    <location>
        <begin position="48"/>
        <end position="77"/>
    </location>
</feature>
<dbReference type="AlphaFoldDB" id="A0A090TDE2"/>
<dbReference type="OrthoDB" id="5829760at2"/>
<reference evidence="3 4" key="1">
    <citation type="submission" date="2014-09" db="EMBL/GenBank/DDBJ databases">
        <title>Vibrio maritimus JCM 19240. (C210) whole genome shotgun sequence.</title>
        <authorList>
            <person name="Sawabe T."/>
            <person name="Meirelles P."/>
            <person name="Nakanishi M."/>
            <person name="Sayaka M."/>
            <person name="Hattori M."/>
            <person name="Ohkuma M."/>
        </authorList>
    </citation>
    <scope>NUCLEOTIDE SEQUENCE [LARGE SCALE GENOMIC DNA]</scope>
    <source>
        <strain evidence="3 4">JCM 19240</strain>
    </source>
</reference>
<feature type="chain" id="PRO_5001863900" evidence="2">
    <location>
        <begin position="21"/>
        <end position="77"/>
    </location>
</feature>
<evidence type="ECO:0000313" key="4">
    <source>
        <dbReference type="Proteomes" id="UP000029224"/>
    </source>
</evidence>
<dbReference type="Proteomes" id="UP000029224">
    <property type="component" value="Unassembled WGS sequence"/>
</dbReference>
<feature type="compositionally biased region" description="Basic residues" evidence="1">
    <location>
        <begin position="53"/>
        <end position="77"/>
    </location>
</feature>
<proteinExistence type="predicted"/>
<feature type="signal peptide" evidence="2">
    <location>
        <begin position="1"/>
        <end position="20"/>
    </location>
</feature>
<name>A0A090TDE2_9VIBR</name>
<keyword evidence="4" id="KW-1185">Reference proteome</keyword>
<organism evidence="3 4">
    <name type="scientific">Vibrio maritimus</name>
    <dbReference type="NCBI Taxonomy" id="990268"/>
    <lineage>
        <taxon>Bacteria</taxon>
        <taxon>Pseudomonadati</taxon>
        <taxon>Pseudomonadota</taxon>
        <taxon>Gammaproteobacteria</taxon>
        <taxon>Vibrionales</taxon>
        <taxon>Vibrionaceae</taxon>
        <taxon>Vibrio</taxon>
    </lineage>
</organism>
<reference evidence="3 4" key="2">
    <citation type="submission" date="2014-09" db="EMBL/GenBank/DDBJ databases">
        <authorList>
            <consortium name="NBRP consortium"/>
            <person name="Sawabe T."/>
            <person name="Meirelles P."/>
            <person name="Nakanishi M."/>
            <person name="Sayaka M."/>
            <person name="Hattori M."/>
            <person name="Ohkuma M."/>
        </authorList>
    </citation>
    <scope>NUCLEOTIDE SEQUENCE [LARGE SCALE GENOMIC DNA]</scope>
    <source>
        <strain evidence="3 4">JCM 19240</strain>
    </source>
</reference>
<comment type="caution">
    <text evidence="3">The sequence shown here is derived from an EMBL/GenBank/DDBJ whole genome shotgun (WGS) entry which is preliminary data.</text>
</comment>
<keyword evidence="2" id="KW-0732">Signal</keyword>
<evidence type="ECO:0000313" key="3">
    <source>
        <dbReference type="EMBL" id="GAL36804.1"/>
    </source>
</evidence>